<comment type="catalytic activity">
    <reaction evidence="11">
        <text>L-threonine + hydrogencarbonate + ATP = L-threonylcarbamoyladenylate + diphosphate + H2O</text>
        <dbReference type="Rhea" id="RHEA:36407"/>
        <dbReference type="ChEBI" id="CHEBI:15377"/>
        <dbReference type="ChEBI" id="CHEBI:17544"/>
        <dbReference type="ChEBI" id="CHEBI:30616"/>
        <dbReference type="ChEBI" id="CHEBI:33019"/>
        <dbReference type="ChEBI" id="CHEBI:57926"/>
        <dbReference type="ChEBI" id="CHEBI:73682"/>
        <dbReference type="EC" id="2.7.7.87"/>
    </reaction>
</comment>
<name>A0A316AES6_9ACTN</name>
<accession>A0A316AES6</accession>
<protein>
    <recommendedName>
        <fullName evidence="10">L-threonylcarbamoyladenylate synthase</fullName>
        <ecNumber evidence="3">2.7.7.87</ecNumber>
    </recommendedName>
    <alternativeName>
        <fullName evidence="10">L-threonylcarbamoyladenylate synthase</fullName>
    </alternativeName>
</protein>
<keyword evidence="5" id="KW-0808">Transferase</keyword>
<dbReference type="EMBL" id="QGDQ01000001">
    <property type="protein sequence ID" value="PWJ56285.1"/>
    <property type="molecule type" value="Genomic_DNA"/>
</dbReference>
<dbReference type="GO" id="GO:0006450">
    <property type="term" value="P:regulation of translational fidelity"/>
    <property type="evidence" value="ECO:0007669"/>
    <property type="project" value="TreeGrafter"/>
</dbReference>
<dbReference type="GO" id="GO:0000049">
    <property type="term" value="F:tRNA binding"/>
    <property type="evidence" value="ECO:0007669"/>
    <property type="project" value="TreeGrafter"/>
</dbReference>
<evidence type="ECO:0000256" key="2">
    <source>
        <dbReference type="ARBA" id="ARBA00007663"/>
    </source>
</evidence>
<dbReference type="GO" id="GO:0061710">
    <property type="term" value="F:L-threonylcarbamoyladenylate synthase"/>
    <property type="evidence" value="ECO:0007669"/>
    <property type="project" value="UniProtKB-EC"/>
</dbReference>
<dbReference type="PROSITE" id="PS51163">
    <property type="entry name" value="YRDC"/>
    <property type="match status" value="1"/>
</dbReference>
<dbReference type="InterPro" id="IPR006070">
    <property type="entry name" value="Sua5-like_dom"/>
</dbReference>
<dbReference type="OrthoDB" id="9814580at2"/>
<keyword evidence="6" id="KW-0819">tRNA processing</keyword>
<dbReference type="GO" id="GO:0005737">
    <property type="term" value="C:cytoplasm"/>
    <property type="evidence" value="ECO:0007669"/>
    <property type="project" value="UniProtKB-SubCell"/>
</dbReference>
<evidence type="ECO:0000256" key="10">
    <source>
        <dbReference type="ARBA" id="ARBA00029774"/>
    </source>
</evidence>
<dbReference type="InterPro" id="IPR050156">
    <property type="entry name" value="TC-AMP_synthase_SUA5"/>
</dbReference>
<evidence type="ECO:0000256" key="4">
    <source>
        <dbReference type="ARBA" id="ARBA00022490"/>
    </source>
</evidence>
<reference evidence="13 14" key="1">
    <citation type="submission" date="2018-03" db="EMBL/GenBank/DDBJ databases">
        <title>Genomic Encyclopedia of Archaeal and Bacterial Type Strains, Phase II (KMG-II): from individual species to whole genera.</title>
        <authorList>
            <person name="Goeker M."/>
        </authorList>
    </citation>
    <scope>NUCLEOTIDE SEQUENCE [LARGE SCALE GENOMIC DNA]</scope>
    <source>
        <strain evidence="13 14">DSM 44889</strain>
    </source>
</reference>
<dbReference type="InterPro" id="IPR017945">
    <property type="entry name" value="DHBP_synth_RibB-like_a/b_dom"/>
</dbReference>
<evidence type="ECO:0000256" key="7">
    <source>
        <dbReference type="ARBA" id="ARBA00022695"/>
    </source>
</evidence>
<evidence type="ECO:0000313" key="13">
    <source>
        <dbReference type="EMBL" id="PWJ56285.1"/>
    </source>
</evidence>
<evidence type="ECO:0000259" key="12">
    <source>
        <dbReference type="PROSITE" id="PS51163"/>
    </source>
</evidence>
<dbReference type="GO" id="GO:0005524">
    <property type="term" value="F:ATP binding"/>
    <property type="evidence" value="ECO:0007669"/>
    <property type="project" value="UniProtKB-KW"/>
</dbReference>
<keyword evidence="9" id="KW-0067">ATP-binding</keyword>
<keyword evidence="8" id="KW-0547">Nucleotide-binding</keyword>
<dbReference type="SUPFAM" id="SSF55821">
    <property type="entry name" value="YrdC/RibB"/>
    <property type="match status" value="1"/>
</dbReference>
<evidence type="ECO:0000256" key="6">
    <source>
        <dbReference type="ARBA" id="ARBA00022694"/>
    </source>
</evidence>
<dbReference type="EC" id="2.7.7.87" evidence="3"/>
<evidence type="ECO:0000256" key="8">
    <source>
        <dbReference type="ARBA" id="ARBA00022741"/>
    </source>
</evidence>
<dbReference type="PANTHER" id="PTHR17490:SF16">
    <property type="entry name" value="THREONYLCARBAMOYL-AMP SYNTHASE"/>
    <property type="match status" value="1"/>
</dbReference>
<organism evidence="13 14">
    <name type="scientific">Quadrisphaera granulorum</name>
    <dbReference type="NCBI Taxonomy" id="317664"/>
    <lineage>
        <taxon>Bacteria</taxon>
        <taxon>Bacillati</taxon>
        <taxon>Actinomycetota</taxon>
        <taxon>Actinomycetes</taxon>
        <taxon>Kineosporiales</taxon>
        <taxon>Kineosporiaceae</taxon>
        <taxon>Quadrisphaera</taxon>
    </lineage>
</organism>
<dbReference type="GO" id="GO:0008033">
    <property type="term" value="P:tRNA processing"/>
    <property type="evidence" value="ECO:0007669"/>
    <property type="project" value="UniProtKB-KW"/>
</dbReference>
<evidence type="ECO:0000256" key="5">
    <source>
        <dbReference type="ARBA" id="ARBA00022679"/>
    </source>
</evidence>
<keyword evidence="4" id="KW-0963">Cytoplasm</keyword>
<gene>
    <name evidence="13" type="ORF">BXY45_101261</name>
</gene>
<keyword evidence="14" id="KW-1185">Reference proteome</keyword>
<dbReference type="AlphaFoldDB" id="A0A316AES6"/>
<comment type="caution">
    <text evidence="13">The sequence shown here is derived from an EMBL/GenBank/DDBJ whole genome shotgun (WGS) entry which is preliminary data.</text>
</comment>
<dbReference type="NCBIfam" id="TIGR00057">
    <property type="entry name" value="L-threonylcarbamoyladenylate synthase"/>
    <property type="match status" value="1"/>
</dbReference>
<evidence type="ECO:0000256" key="1">
    <source>
        <dbReference type="ARBA" id="ARBA00004496"/>
    </source>
</evidence>
<dbReference type="Proteomes" id="UP000245469">
    <property type="component" value="Unassembled WGS sequence"/>
</dbReference>
<comment type="similarity">
    <text evidence="2">Belongs to the SUA5 family.</text>
</comment>
<dbReference type="GO" id="GO:0003725">
    <property type="term" value="F:double-stranded RNA binding"/>
    <property type="evidence" value="ECO:0007669"/>
    <property type="project" value="InterPro"/>
</dbReference>
<dbReference type="PANTHER" id="PTHR17490">
    <property type="entry name" value="SUA5"/>
    <property type="match status" value="1"/>
</dbReference>
<dbReference type="Gene3D" id="3.90.870.10">
    <property type="entry name" value="DHBP synthase"/>
    <property type="match status" value="1"/>
</dbReference>
<evidence type="ECO:0000256" key="11">
    <source>
        <dbReference type="ARBA" id="ARBA00048366"/>
    </source>
</evidence>
<dbReference type="Pfam" id="PF01300">
    <property type="entry name" value="Sua5_yciO_yrdC"/>
    <property type="match status" value="1"/>
</dbReference>
<sequence>MSSRYDCTDPAAREAGLRHARDALARGELVVFPTDTVHGIAADAFDPEAVARLLAAKGRGRAMPPPVLVSDVAVLDGLAAGVPATARALAEAFWPGGLTLVCRAQPSLRWDLGDTGGTVAVRVPNHDLVRELLRSTGPLAVSSANKTGRPAATSAAEAEEQLGDVVAAYLDDGSPARTDAPPSTIVDATGEQLRVLRRGAVSTAALRAVAPVEDDDEPTG</sequence>
<evidence type="ECO:0000256" key="3">
    <source>
        <dbReference type="ARBA" id="ARBA00012584"/>
    </source>
</evidence>
<evidence type="ECO:0000256" key="9">
    <source>
        <dbReference type="ARBA" id="ARBA00022840"/>
    </source>
</evidence>
<proteinExistence type="inferred from homology"/>
<comment type="subcellular location">
    <subcellularLocation>
        <location evidence="1">Cytoplasm</location>
    </subcellularLocation>
</comment>
<dbReference type="RefSeq" id="WP_109772466.1">
    <property type="nucleotide sequence ID" value="NZ_QGDQ01000001.1"/>
</dbReference>
<feature type="domain" description="YrdC-like" evidence="12">
    <location>
        <begin position="14"/>
        <end position="201"/>
    </location>
</feature>
<evidence type="ECO:0000313" key="14">
    <source>
        <dbReference type="Proteomes" id="UP000245469"/>
    </source>
</evidence>
<keyword evidence="7" id="KW-0548">Nucleotidyltransferase</keyword>